<dbReference type="AlphaFoldDB" id="A0A5D2J9I9"/>
<accession>A0A5D2J9I9</accession>
<protein>
    <recommendedName>
        <fullName evidence="3">DEAD-box RNA helicase Q domain-containing protein</fullName>
    </recommendedName>
</protein>
<proteinExistence type="predicted"/>
<evidence type="ECO:0000313" key="1">
    <source>
        <dbReference type="EMBL" id="TYH51112.1"/>
    </source>
</evidence>
<organism evidence="1 2">
    <name type="scientific">Gossypium tomentosum</name>
    <name type="common">Hawaiian cotton</name>
    <name type="synonym">Gossypium sandvicense</name>
    <dbReference type="NCBI Taxonomy" id="34277"/>
    <lineage>
        <taxon>Eukaryota</taxon>
        <taxon>Viridiplantae</taxon>
        <taxon>Streptophyta</taxon>
        <taxon>Embryophyta</taxon>
        <taxon>Tracheophyta</taxon>
        <taxon>Spermatophyta</taxon>
        <taxon>Magnoliopsida</taxon>
        <taxon>eudicotyledons</taxon>
        <taxon>Gunneridae</taxon>
        <taxon>Pentapetalae</taxon>
        <taxon>rosids</taxon>
        <taxon>malvids</taxon>
        <taxon>Malvales</taxon>
        <taxon>Malvaceae</taxon>
        <taxon>Malvoideae</taxon>
        <taxon>Gossypium</taxon>
    </lineage>
</organism>
<gene>
    <name evidence="1" type="ORF">ES332_D10G252200v1</name>
</gene>
<name>A0A5D2J9I9_GOSTO</name>
<keyword evidence="2" id="KW-1185">Reference proteome</keyword>
<reference evidence="1 2" key="1">
    <citation type="submission" date="2019-07" db="EMBL/GenBank/DDBJ databases">
        <title>WGS assembly of Gossypium tomentosum.</title>
        <authorList>
            <person name="Chen Z.J."/>
            <person name="Sreedasyam A."/>
            <person name="Ando A."/>
            <person name="Song Q."/>
            <person name="De L."/>
            <person name="Hulse-Kemp A."/>
            <person name="Ding M."/>
            <person name="Ye W."/>
            <person name="Kirkbride R."/>
            <person name="Jenkins J."/>
            <person name="Plott C."/>
            <person name="Lovell J."/>
            <person name="Lin Y.-M."/>
            <person name="Vaughn R."/>
            <person name="Liu B."/>
            <person name="Li W."/>
            <person name="Simpson S."/>
            <person name="Scheffler B."/>
            <person name="Saski C."/>
            <person name="Grover C."/>
            <person name="Hu G."/>
            <person name="Conover J."/>
            <person name="Carlson J."/>
            <person name="Shu S."/>
            <person name="Boston L."/>
            <person name="Williams M."/>
            <person name="Peterson D."/>
            <person name="Mcgee K."/>
            <person name="Jones D."/>
            <person name="Wendel J."/>
            <person name="Stelly D."/>
            <person name="Grimwood J."/>
            <person name="Schmutz J."/>
        </authorList>
    </citation>
    <scope>NUCLEOTIDE SEQUENCE [LARGE SCALE GENOMIC DNA]</scope>
    <source>
        <strain evidence="1">7179.01</strain>
    </source>
</reference>
<dbReference type="EMBL" id="CM017632">
    <property type="protein sequence ID" value="TYH51112.1"/>
    <property type="molecule type" value="Genomic_DNA"/>
</dbReference>
<sequence length="206" mass="23085">MGEIKDNDAYKEELLDYEEEDEKALDSASIKAADSAKKGYVGIHSSGFRGFLLKPELLRSIVDSGFEHPSEVTVIRVLIHSPKSKANVDIIIERCAGAGHLRDDILHYSKEPAEYLLSDLPSSYGEGATSSSMGFDKELNKEVAIKVIDLEESKVLYMSSKGYSKGPCMKLRFQQKTNQNFLVRNTCPMPYFRLRTAKEILKLKAD</sequence>
<evidence type="ECO:0008006" key="3">
    <source>
        <dbReference type="Google" id="ProtNLM"/>
    </source>
</evidence>
<dbReference type="Proteomes" id="UP000322667">
    <property type="component" value="Chromosome D10"/>
</dbReference>
<evidence type="ECO:0000313" key="2">
    <source>
        <dbReference type="Proteomes" id="UP000322667"/>
    </source>
</evidence>